<evidence type="ECO:0000313" key="2">
    <source>
        <dbReference type="EMBL" id="UQA90862.1"/>
    </source>
</evidence>
<name>A0ABY4M071_9ACTN</name>
<dbReference type="EMBL" id="CP086322">
    <property type="protein sequence ID" value="UQA90862.1"/>
    <property type="molecule type" value="Genomic_DNA"/>
</dbReference>
<dbReference type="Proteomes" id="UP000830115">
    <property type="component" value="Chromosome"/>
</dbReference>
<sequence>MSATWWRWVLRIRVSRHRRHIDDDGPVFAGVTAVADLPGTTSRPVGAAGVTAAARAATAAGPAAAPVAGIASAAVSDPAGDDRESTTAAVTTAAGRATAAAGPAATAARAAGRARAAADAAPTGVSIRCGEADTRTVLVPATVTAGAADAAATANTAGTTGTAEYAGRAASAASAALPAGRGPVTGAAALGSGQVNQGEGLYPALPAVLTEGGKGASAAGTAAGPAPGETATAGTANPSAPAGTCAAGASP</sequence>
<gene>
    <name evidence="2" type="ORF">K9S39_02285</name>
</gene>
<keyword evidence="3" id="KW-1185">Reference proteome</keyword>
<feature type="region of interest" description="Disordered" evidence="1">
    <location>
        <begin position="214"/>
        <end position="251"/>
    </location>
</feature>
<organism evidence="2 3">
    <name type="scientific">Streptomyces halobius</name>
    <dbReference type="NCBI Taxonomy" id="2879846"/>
    <lineage>
        <taxon>Bacteria</taxon>
        <taxon>Bacillati</taxon>
        <taxon>Actinomycetota</taxon>
        <taxon>Actinomycetes</taxon>
        <taxon>Kitasatosporales</taxon>
        <taxon>Streptomycetaceae</taxon>
        <taxon>Streptomyces</taxon>
    </lineage>
</organism>
<accession>A0ABY4M071</accession>
<reference evidence="2" key="1">
    <citation type="submission" date="2021-10" db="EMBL/GenBank/DDBJ databases">
        <title>Streptomyces nigrumlapis sp.nov.,an antimicrobial producing actinobacterium isolated from Black Gobi rocks.</title>
        <authorList>
            <person name="Wen Y."/>
            <person name="Zhang W."/>
            <person name="Liu X.G."/>
        </authorList>
    </citation>
    <scope>NUCLEOTIDE SEQUENCE</scope>
    <source>
        <strain evidence="2">ST13-2-2</strain>
    </source>
</reference>
<dbReference type="RefSeq" id="WP_248861629.1">
    <property type="nucleotide sequence ID" value="NZ_CP086322.1"/>
</dbReference>
<evidence type="ECO:0000313" key="3">
    <source>
        <dbReference type="Proteomes" id="UP000830115"/>
    </source>
</evidence>
<evidence type="ECO:0000256" key="1">
    <source>
        <dbReference type="SAM" id="MobiDB-lite"/>
    </source>
</evidence>
<feature type="compositionally biased region" description="Low complexity" evidence="1">
    <location>
        <begin position="216"/>
        <end position="236"/>
    </location>
</feature>
<protein>
    <submittedName>
        <fullName evidence="2">Uncharacterized protein</fullName>
    </submittedName>
</protein>
<proteinExistence type="predicted"/>